<evidence type="ECO:0000256" key="3">
    <source>
        <dbReference type="PROSITE-ProRule" id="PRU00169"/>
    </source>
</evidence>
<evidence type="ECO:0000256" key="2">
    <source>
        <dbReference type="ARBA" id="ARBA00024867"/>
    </source>
</evidence>
<dbReference type="Pfam" id="PF04397">
    <property type="entry name" value="LytTR"/>
    <property type="match status" value="1"/>
</dbReference>
<evidence type="ECO:0000259" key="4">
    <source>
        <dbReference type="PROSITE" id="PS50110"/>
    </source>
</evidence>
<feature type="domain" description="Response regulatory" evidence="4">
    <location>
        <begin position="4"/>
        <end position="118"/>
    </location>
</feature>
<reference evidence="6 7" key="1">
    <citation type="submission" date="2019-10" db="EMBL/GenBank/DDBJ databases">
        <title>Comparative genomics of sulfur disproportionating microorganisms.</title>
        <authorList>
            <person name="Ward L.M."/>
            <person name="Bertran E."/>
            <person name="Johnston D."/>
        </authorList>
    </citation>
    <scope>NUCLEOTIDE SEQUENCE [LARGE SCALE GENOMIC DNA]</scope>
    <source>
        <strain evidence="6 7">DSM 14055</strain>
    </source>
</reference>
<dbReference type="GO" id="GO:0003677">
    <property type="term" value="F:DNA binding"/>
    <property type="evidence" value="ECO:0007669"/>
    <property type="project" value="InterPro"/>
</dbReference>
<evidence type="ECO:0000256" key="1">
    <source>
        <dbReference type="ARBA" id="ARBA00018672"/>
    </source>
</evidence>
<evidence type="ECO:0000313" key="7">
    <source>
        <dbReference type="Proteomes" id="UP000441717"/>
    </source>
</evidence>
<dbReference type="SMART" id="SM00850">
    <property type="entry name" value="LytTR"/>
    <property type="match status" value="1"/>
</dbReference>
<feature type="domain" description="HTH LytTR-type" evidence="5">
    <location>
        <begin position="148"/>
        <end position="254"/>
    </location>
</feature>
<comment type="caution">
    <text evidence="6">The sequence shown here is derived from an EMBL/GenBank/DDBJ whole genome shotgun (WGS) entry which is preliminary data.</text>
</comment>
<gene>
    <name evidence="6" type="ORF">GFC01_14925</name>
</gene>
<dbReference type="EMBL" id="WHYR01000053">
    <property type="protein sequence ID" value="MQL53530.1"/>
    <property type="molecule type" value="Genomic_DNA"/>
</dbReference>
<dbReference type="Gene3D" id="2.20.25.10">
    <property type="match status" value="1"/>
</dbReference>
<dbReference type="OrthoDB" id="9809318at2"/>
<dbReference type="InterPro" id="IPR007492">
    <property type="entry name" value="LytTR_DNA-bd_dom"/>
</dbReference>
<dbReference type="Pfam" id="PF00072">
    <property type="entry name" value="Response_reg"/>
    <property type="match status" value="1"/>
</dbReference>
<comment type="function">
    <text evidence="2">May play the central regulatory role in sporulation. It may be an element of the effector pathway responsible for the activation of sporulation genes in response to nutritional stress. Spo0A may act in concert with spo0H (a sigma factor) to control the expression of some genes that are critical to the sporulation process.</text>
</comment>
<dbReference type="SUPFAM" id="SSF52172">
    <property type="entry name" value="CheY-like"/>
    <property type="match status" value="1"/>
</dbReference>
<evidence type="ECO:0000313" key="6">
    <source>
        <dbReference type="EMBL" id="MQL53530.1"/>
    </source>
</evidence>
<dbReference type="GO" id="GO:0000156">
    <property type="term" value="F:phosphorelay response regulator activity"/>
    <property type="evidence" value="ECO:0007669"/>
    <property type="project" value="InterPro"/>
</dbReference>
<organism evidence="6 7">
    <name type="scientific">Desulfofundulus thermobenzoicus</name>
    <dbReference type="NCBI Taxonomy" id="29376"/>
    <lineage>
        <taxon>Bacteria</taxon>
        <taxon>Bacillati</taxon>
        <taxon>Bacillota</taxon>
        <taxon>Clostridia</taxon>
        <taxon>Eubacteriales</taxon>
        <taxon>Peptococcaceae</taxon>
        <taxon>Desulfofundulus</taxon>
    </lineage>
</organism>
<accession>A0A6N7ITZ0</accession>
<dbReference type="InterPro" id="IPR011006">
    <property type="entry name" value="CheY-like_superfamily"/>
</dbReference>
<protein>
    <recommendedName>
        <fullName evidence="1">Stage 0 sporulation protein A homolog</fullName>
    </recommendedName>
</protein>
<dbReference type="PANTHER" id="PTHR37299:SF1">
    <property type="entry name" value="STAGE 0 SPORULATION PROTEIN A HOMOLOG"/>
    <property type="match status" value="1"/>
</dbReference>
<dbReference type="CDD" id="cd17532">
    <property type="entry name" value="REC_LytTR_AlgR-like"/>
    <property type="match status" value="1"/>
</dbReference>
<keyword evidence="3" id="KW-0597">Phosphoprotein</keyword>
<keyword evidence="7" id="KW-1185">Reference proteome</keyword>
<sequence>MPFTAVVVDDEPLARDELKYLLSAHKECQVIGEAEDARGALELVARQHPDVVFLDIEMRGMSGFDAARQMINFPHPPLVVFATAYNEYAVKAFELGAVDYLLKPFEDERLAKTIERIENLKRHSGDWAQAVERVAGLLEARKPRVRKLPVEKNGEIKLLDYQDVIFGRAKDGGVQVFTGSGSYTYTGSMTELEGRLNGEGFLRVHKSFLVNLNRVEGVLPWFKGTYWLVMNDPKRTQVPVSKNQVKELKSALGLECSPEICRQKPEARAN</sequence>
<dbReference type="InterPro" id="IPR046947">
    <property type="entry name" value="LytR-like"/>
</dbReference>
<dbReference type="RefSeq" id="WP_152947994.1">
    <property type="nucleotide sequence ID" value="NZ_WHYR01000053.1"/>
</dbReference>
<dbReference type="PANTHER" id="PTHR37299">
    <property type="entry name" value="TRANSCRIPTIONAL REGULATOR-RELATED"/>
    <property type="match status" value="1"/>
</dbReference>
<dbReference type="SMART" id="SM00448">
    <property type="entry name" value="REC"/>
    <property type="match status" value="1"/>
</dbReference>
<name>A0A6N7ITZ0_9FIRM</name>
<dbReference type="Gene3D" id="2.40.50.40">
    <property type="match status" value="1"/>
</dbReference>
<dbReference type="AlphaFoldDB" id="A0A6N7ITZ0"/>
<evidence type="ECO:0000259" key="5">
    <source>
        <dbReference type="PROSITE" id="PS50930"/>
    </source>
</evidence>
<dbReference type="PROSITE" id="PS50930">
    <property type="entry name" value="HTH_LYTTR"/>
    <property type="match status" value="1"/>
</dbReference>
<feature type="modified residue" description="4-aspartylphosphate" evidence="3">
    <location>
        <position position="55"/>
    </location>
</feature>
<dbReference type="Proteomes" id="UP000441717">
    <property type="component" value="Unassembled WGS sequence"/>
</dbReference>
<proteinExistence type="predicted"/>
<dbReference type="InterPro" id="IPR001789">
    <property type="entry name" value="Sig_transdc_resp-reg_receiver"/>
</dbReference>
<dbReference type="Gene3D" id="3.40.50.2300">
    <property type="match status" value="1"/>
</dbReference>
<dbReference type="PROSITE" id="PS50110">
    <property type="entry name" value="RESPONSE_REGULATORY"/>
    <property type="match status" value="1"/>
</dbReference>